<dbReference type="PANTHER" id="PTHR37534:SF49">
    <property type="entry name" value="LYSINE BIOSYNTHESIS REGULATORY PROTEIN LYS14"/>
    <property type="match status" value="1"/>
</dbReference>
<dbReference type="InterPro" id="IPR021858">
    <property type="entry name" value="Fun_TF"/>
</dbReference>
<keyword evidence="3" id="KW-0238">DNA-binding</keyword>
<dbReference type="AlphaFoldDB" id="A0A0D2AZS1"/>
<dbReference type="PANTHER" id="PTHR37534">
    <property type="entry name" value="TRANSCRIPTIONAL ACTIVATOR PROTEIN UGA3"/>
    <property type="match status" value="1"/>
</dbReference>
<evidence type="ECO:0000256" key="2">
    <source>
        <dbReference type="ARBA" id="ARBA00023015"/>
    </source>
</evidence>
<dbReference type="GO" id="GO:0045944">
    <property type="term" value="P:positive regulation of transcription by RNA polymerase II"/>
    <property type="evidence" value="ECO:0007669"/>
    <property type="project" value="TreeGrafter"/>
</dbReference>
<keyword evidence="5" id="KW-0539">Nucleus</keyword>
<dbReference type="PROSITE" id="PS00463">
    <property type="entry name" value="ZN2_CY6_FUNGAL_1"/>
    <property type="match status" value="1"/>
</dbReference>
<dbReference type="EMBL" id="KN847334">
    <property type="protein sequence ID" value="KIW45326.1"/>
    <property type="molecule type" value="Genomic_DNA"/>
</dbReference>
<dbReference type="Pfam" id="PF00172">
    <property type="entry name" value="Zn_clus"/>
    <property type="match status" value="1"/>
</dbReference>
<comment type="subcellular location">
    <subcellularLocation>
        <location evidence="1">Nucleus</location>
    </subcellularLocation>
</comment>
<gene>
    <name evidence="7" type="ORF">PV06_03724</name>
</gene>
<name>A0A0D2AZS1_9EURO</name>
<organism evidence="7 8">
    <name type="scientific">Exophiala oligosperma</name>
    <dbReference type="NCBI Taxonomy" id="215243"/>
    <lineage>
        <taxon>Eukaryota</taxon>
        <taxon>Fungi</taxon>
        <taxon>Dikarya</taxon>
        <taxon>Ascomycota</taxon>
        <taxon>Pezizomycotina</taxon>
        <taxon>Eurotiomycetes</taxon>
        <taxon>Chaetothyriomycetidae</taxon>
        <taxon>Chaetothyriales</taxon>
        <taxon>Herpotrichiellaceae</taxon>
        <taxon>Exophiala</taxon>
    </lineage>
</organism>
<dbReference type="GO" id="GO:0000981">
    <property type="term" value="F:DNA-binding transcription factor activity, RNA polymerase II-specific"/>
    <property type="evidence" value="ECO:0007669"/>
    <property type="project" value="InterPro"/>
</dbReference>
<dbReference type="InterPro" id="IPR036864">
    <property type="entry name" value="Zn2-C6_fun-type_DNA-bd_sf"/>
</dbReference>
<dbReference type="Pfam" id="PF11951">
    <property type="entry name" value="Fungal_trans_2"/>
    <property type="match status" value="1"/>
</dbReference>
<evidence type="ECO:0000256" key="1">
    <source>
        <dbReference type="ARBA" id="ARBA00004123"/>
    </source>
</evidence>
<dbReference type="GO" id="GO:0008270">
    <property type="term" value="F:zinc ion binding"/>
    <property type="evidence" value="ECO:0007669"/>
    <property type="project" value="InterPro"/>
</dbReference>
<evidence type="ECO:0000256" key="4">
    <source>
        <dbReference type="ARBA" id="ARBA00023163"/>
    </source>
</evidence>
<evidence type="ECO:0000313" key="7">
    <source>
        <dbReference type="EMBL" id="KIW45326.1"/>
    </source>
</evidence>
<dbReference type="PROSITE" id="PS50048">
    <property type="entry name" value="ZN2_CY6_FUNGAL_2"/>
    <property type="match status" value="1"/>
</dbReference>
<dbReference type="GO" id="GO:0000976">
    <property type="term" value="F:transcription cis-regulatory region binding"/>
    <property type="evidence" value="ECO:0007669"/>
    <property type="project" value="TreeGrafter"/>
</dbReference>
<dbReference type="VEuPathDB" id="FungiDB:PV06_03724"/>
<protein>
    <recommendedName>
        <fullName evidence="6">Zn(2)-C6 fungal-type domain-containing protein</fullName>
    </recommendedName>
</protein>
<dbReference type="GO" id="GO:0005634">
    <property type="term" value="C:nucleus"/>
    <property type="evidence" value="ECO:0007669"/>
    <property type="project" value="UniProtKB-SubCell"/>
</dbReference>
<dbReference type="CDD" id="cd00067">
    <property type="entry name" value="GAL4"/>
    <property type="match status" value="1"/>
</dbReference>
<keyword evidence="8" id="KW-1185">Reference proteome</keyword>
<evidence type="ECO:0000256" key="5">
    <source>
        <dbReference type="ARBA" id="ARBA00023242"/>
    </source>
</evidence>
<dbReference type="OrthoDB" id="4158581at2759"/>
<evidence type="ECO:0000259" key="6">
    <source>
        <dbReference type="PROSITE" id="PS50048"/>
    </source>
</evidence>
<accession>A0A0D2AZS1</accession>
<sequence length="554" mass="62723">MRKRRNQYGCKSRKGCATCKKAHVKCSEEQPTCSRCQRLNLECNYGFKLLWEEDSQQRKIAHGRAGLWSRHNTTSTPRERLPPIDDQIFVEIPTSAQNAGTLFFLNFTAEHFREGNLPEALEDEITEVERHDFVDTFVDEVLDDDEILCLTGVPPPLSLMLAHSPYQGINTNLLSYYIYVLSPQCSLSETDNPYLNVLLPVAYEFEPLRSALLAAAANHLRLHDDLRFERHALELKTAAIKGLRNHLRTNDMDWQSLATTLMFCFYDISDGCAPSWITHLKMGLQMLTYLTTRTSVDDSLKAFCEIYFVAHEVMGGTAWTGWSDSDGDGFALARSEEIDPLMGCSRELISIVGQISSLARRVQTSPDPSSMIESTEFLTMRNDLVSRLRRLQQRVPSSCIDQPLLVQIAEVKRLAAMLYLEERVPRPTDTSSLDTYIPAPRTLGRKRLIDCIMSSLRLLPETCAASLWPLFVLGNSRLESEEQRHFVLTRLGQLEDSRKLGSIYHARRLVERYIAASSLPSSVGVRPSSSNRLMLGSLPRGLALTENERWISLA</sequence>
<dbReference type="SUPFAM" id="SSF57701">
    <property type="entry name" value="Zn2/Cys6 DNA-binding domain"/>
    <property type="match status" value="1"/>
</dbReference>
<dbReference type="RefSeq" id="XP_016265542.1">
    <property type="nucleotide sequence ID" value="XM_016404537.1"/>
</dbReference>
<feature type="domain" description="Zn(2)-C6 fungal-type" evidence="6">
    <location>
        <begin position="15"/>
        <end position="45"/>
    </location>
</feature>
<dbReference type="InterPro" id="IPR001138">
    <property type="entry name" value="Zn2Cys6_DnaBD"/>
</dbReference>
<dbReference type="Gene3D" id="4.10.240.10">
    <property type="entry name" value="Zn(2)-C6 fungal-type DNA-binding domain"/>
    <property type="match status" value="1"/>
</dbReference>
<evidence type="ECO:0000313" key="8">
    <source>
        <dbReference type="Proteomes" id="UP000053342"/>
    </source>
</evidence>
<reference evidence="7 8" key="1">
    <citation type="submission" date="2015-01" db="EMBL/GenBank/DDBJ databases">
        <title>The Genome Sequence of Exophiala oligosperma CBS72588.</title>
        <authorList>
            <consortium name="The Broad Institute Genomics Platform"/>
            <person name="Cuomo C."/>
            <person name="de Hoog S."/>
            <person name="Gorbushina A."/>
            <person name="Stielow B."/>
            <person name="Teixiera M."/>
            <person name="Abouelleil A."/>
            <person name="Chapman S.B."/>
            <person name="Priest M."/>
            <person name="Young S.K."/>
            <person name="Wortman J."/>
            <person name="Nusbaum C."/>
            <person name="Birren B."/>
        </authorList>
    </citation>
    <scope>NUCLEOTIDE SEQUENCE [LARGE SCALE GENOMIC DNA]</scope>
    <source>
        <strain evidence="7 8">CBS 72588</strain>
    </source>
</reference>
<keyword evidence="4" id="KW-0804">Transcription</keyword>
<dbReference type="Proteomes" id="UP000053342">
    <property type="component" value="Unassembled WGS sequence"/>
</dbReference>
<evidence type="ECO:0000256" key="3">
    <source>
        <dbReference type="ARBA" id="ARBA00023125"/>
    </source>
</evidence>
<dbReference type="PRINTS" id="PR00755">
    <property type="entry name" value="AFLATOXINBRP"/>
</dbReference>
<proteinExistence type="predicted"/>
<keyword evidence="2" id="KW-0805">Transcription regulation</keyword>
<dbReference type="STRING" id="215243.A0A0D2AZS1"/>
<dbReference type="SMART" id="SM00066">
    <property type="entry name" value="GAL4"/>
    <property type="match status" value="1"/>
</dbReference>
<dbReference type="GeneID" id="27355798"/>
<dbReference type="HOGENOM" id="CLU_015493_3_0_1"/>